<protein>
    <submittedName>
        <fullName evidence="2">Glycosyltransferase</fullName>
    </submittedName>
</protein>
<keyword evidence="3" id="KW-1185">Reference proteome</keyword>
<dbReference type="Pfam" id="PF00535">
    <property type="entry name" value="Glycos_transf_2"/>
    <property type="match status" value="1"/>
</dbReference>
<dbReference type="CDD" id="cd00761">
    <property type="entry name" value="Glyco_tranf_GTA_type"/>
    <property type="match status" value="1"/>
</dbReference>
<organism evidence="2 3">
    <name type="scientific">Anaeromassilibacillus senegalensis</name>
    <dbReference type="NCBI Taxonomy" id="1673717"/>
    <lineage>
        <taxon>Bacteria</taxon>
        <taxon>Bacillati</taxon>
        <taxon>Bacillota</taxon>
        <taxon>Clostridia</taxon>
        <taxon>Eubacteriales</taxon>
        <taxon>Acutalibacteraceae</taxon>
        <taxon>Anaeromassilibacillus</taxon>
    </lineage>
</organism>
<sequence length="377" mass="44212">MDTPKISVIIPVYNAEKYLEKCLDSILQQTFREIEVICVDDGSQDASKQILRRYASQDARVIVVEQKNMYAGVARNRGMELAKGKYLIFLDADDFFHPDMLRRAYACSEQYRADITIFNVKCFSDQTKITFKGKWLYNKDLIPQKQPFSMHDIYSQIFQITTAAPWNKLFNREFIQREQILFQGTRSTNDVYFVNLALALAERIVTIDRSLLYYRVDTKNNLQNTQEQSPLDFYTACRALKKSLEQRKAFQNVEQSFVNFALSCTMNALRKVKNEESFRDICECFRREIAMELGIHSHIEDRDYFYNDEDYRILIHLCNASIPSNKDSIFNLTGSNNLDKKPLPGLRKWRGILLCFYHHGLFYTLNEVLKTLKNRLG</sequence>
<feature type="domain" description="Glycosyltransferase 2-like" evidence="1">
    <location>
        <begin position="7"/>
        <end position="155"/>
    </location>
</feature>
<dbReference type="Gene3D" id="3.90.550.10">
    <property type="entry name" value="Spore Coat Polysaccharide Biosynthesis Protein SpsA, Chain A"/>
    <property type="match status" value="1"/>
</dbReference>
<dbReference type="InterPro" id="IPR001173">
    <property type="entry name" value="Glyco_trans_2-like"/>
</dbReference>
<dbReference type="EMBL" id="JAKNHQ010000001">
    <property type="protein sequence ID" value="MCG4609358.1"/>
    <property type="molecule type" value="Genomic_DNA"/>
</dbReference>
<comment type="caution">
    <text evidence="2">The sequence shown here is derived from an EMBL/GenBank/DDBJ whole genome shotgun (WGS) entry which is preliminary data.</text>
</comment>
<evidence type="ECO:0000313" key="2">
    <source>
        <dbReference type="EMBL" id="MCG4609358.1"/>
    </source>
</evidence>
<evidence type="ECO:0000313" key="3">
    <source>
        <dbReference type="Proteomes" id="UP001298681"/>
    </source>
</evidence>
<dbReference type="InterPro" id="IPR029044">
    <property type="entry name" value="Nucleotide-diphossugar_trans"/>
</dbReference>
<dbReference type="Proteomes" id="UP001298681">
    <property type="component" value="Unassembled WGS sequence"/>
</dbReference>
<reference evidence="2 3" key="1">
    <citation type="submission" date="2022-01" db="EMBL/GenBank/DDBJ databases">
        <title>Collection of gut derived symbiotic bacterial strains cultured from healthy donors.</title>
        <authorList>
            <person name="Lin H."/>
            <person name="Kohout C."/>
            <person name="Waligurski E."/>
            <person name="Pamer E.G."/>
        </authorList>
    </citation>
    <scope>NUCLEOTIDE SEQUENCE [LARGE SCALE GENOMIC DNA]</scope>
    <source>
        <strain evidence="2 3">DFI.7.58</strain>
    </source>
</reference>
<dbReference type="RefSeq" id="WP_087234045.1">
    <property type="nucleotide sequence ID" value="NZ_JAKNHQ010000001.1"/>
</dbReference>
<proteinExistence type="predicted"/>
<dbReference type="PANTHER" id="PTHR22916:SF3">
    <property type="entry name" value="UDP-GLCNAC:BETAGAL BETA-1,3-N-ACETYLGLUCOSAMINYLTRANSFERASE-LIKE PROTEIN 1"/>
    <property type="match status" value="1"/>
</dbReference>
<accession>A0ABS9MEX9</accession>
<dbReference type="PANTHER" id="PTHR22916">
    <property type="entry name" value="GLYCOSYLTRANSFERASE"/>
    <property type="match status" value="1"/>
</dbReference>
<evidence type="ECO:0000259" key="1">
    <source>
        <dbReference type="Pfam" id="PF00535"/>
    </source>
</evidence>
<dbReference type="SUPFAM" id="SSF53448">
    <property type="entry name" value="Nucleotide-diphospho-sugar transferases"/>
    <property type="match status" value="1"/>
</dbReference>
<gene>
    <name evidence="2" type="ORF">L0P57_00150</name>
</gene>
<name>A0ABS9MEX9_9FIRM</name>